<reference evidence="2" key="1">
    <citation type="submission" date="2021-01" db="EMBL/GenBank/DDBJ databases">
        <authorList>
            <consortium name="Aspergillus puulaauensis MK2 genome sequencing consortium"/>
            <person name="Kazuki M."/>
            <person name="Futagami T."/>
        </authorList>
    </citation>
    <scope>NUCLEOTIDE SEQUENCE</scope>
    <source>
        <strain evidence="2">MK2</strain>
    </source>
</reference>
<protein>
    <recommendedName>
        <fullName evidence="1">F-box domain-containing protein</fullName>
    </recommendedName>
</protein>
<reference evidence="2" key="2">
    <citation type="submission" date="2021-02" db="EMBL/GenBank/DDBJ databases">
        <title>Aspergillus puulaauensis MK2 genome sequence.</title>
        <authorList>
            <person name="Futagami T."/>
            <person name="Mori K."/>
            <person name="Kadooka C."/>
            <person name="Tanaka T."/>
        </authorList>
    </citation>
    <scope>NUCLEOTIDE SEQUENCE</scope>
    <source>
        <strain evidence="2">MK2</strain>
    </source>
</reference>
<dbReference type="CDD" id="cd09917">
    <property type="entry name" value="F-box_SF"/>
    <property type="match status" value="1"/>
</dbReference>
<dbReference type="AlphaFoldDB" id="A0A7R7XV05"/>
<keyword evidence="3" id="KW-1185">Reference proteome</keyword>
<feature type="domain" description="F-box" evidence="1">
    <location>
        <begin position="1"/>
        <end position="50"/>
    </location>
</feature>
<dbReference type="SUPFAM" id="SSF52047">
    <property type="entry name" value="RNI-like"/>
    <property type="match status" value="1"/>
</dbReference>
<dbReference type="InterPro" id="IPR032675">
    <property type="entry name" value="LRR_dom_sf"/>
</dbReference>
<dbReference type="KEGG" id="apuu:APUU_61309S"/>
<sequence>MLSDLPPELLLLIADHLASYKNTLRLASCCRQLHALLGPRAYTTLTFDNFIVGHLSCLVSTLARSPQYARAVRILQFKGLVRPDPYHKVRYDRDAIQPTVKKAALCQKEFTQWEHDLENGKDSDPWLTALLLLLPNLEQLEMTWEYPVNYMTNIIHRVTQDPHNTTLSRLKEVSFFSGDIGCVLPSYYVRRFLHLPSLRRFTVDQLWDGCSSDRDLDDRDLHNKGPNPGGFSNVTHLHLHRSYSRTGLLALTRAPKRLESFLYDNSAENNSLEPLNSATLYSALRKYRDSLQHITVSADPWTPSSDTGFGGSFIDFTTLKKLRLRALVILDWRGFKGAGARNKLPDVLPASLESLAIDAFHECDCAYLATSLEAFIRDVKSHAPNLATLEIEGQIHEKFWLRNGWRNAQPRPVPRIETKYLEMTRCLAVLCREASIQFRLRDRLAEEIIKRRFGV</sequence>
<dbReference type="Pfam" id="PF12937">
    <property type="entry name" value="F-box-like"/>
    <property type="match status" value="1"/>
</dbReference>
<dbReference type="GeneID" id="64978258"/>
<dbReference type="OrthoDB" id="5130616at2759"/>
<dbReference type="InterPro" id="IPR036047">
    <property type="entry name" value="F-box-like_dom_sf"/>
</dbReference>
<dbReference type="SUPFAM" id="SSF81383">
    <property type="entry name" value="F-box domain"/>
    <property type="match status" value="1"/>
</dbReference>
<gene>
    <name evidence="2" type="ORF">APUU_61309S</name>
</gene>
<dbReference type="Gene3D" id="3.80.10.10">
    <property type="entry name" value="Ribonuclease Inhibitor"/>
    <property type="match status" value="1"/>
</dbReference>
<evidence type="ECO:0000259" key="1">
    <source>
        <dbReference type="PROSITE" id="PS50181"/>
    </source>
</evidence>
<evidence type="ECO:0000313" key="3">
    <source>
        <dbReference type="Proteomes" id="UP000654913"/>
    </source>
</evidence>
<dbReference type="EMBL" id="AP024448">
    <property type="protein sequence ID" value="BCS28261.1"/>
    <property type="molecule type" value="Genomic_DNA"/>
</dbReference>
<dbReference type="PROSITE" id="PS50181">
    <property type="entry name" value="FBOX"/>
    <property type="match status" value="1"/>
</dbReference>
<name>A0A7R7XV05_9EURO</name>
<accession>A0A7R7XV05</accession>
<dbReference type="InterPro" id="IPR001810">
    <property type="entry name" value="F-box_dom"/>
</dbReference>
<organism evidence="2 3">
    <name type="scientific">Aspergillus puulaauensis</name>
    <dbReference type="NCBI Taxonomy" id="1220207"/>
    <lineage>
        <taxon>Eukaryota</taxon>
        <taxon>Fungi</taxon>
        <taxon>Dikarya</taxon>
        <taxon>Ascomycota</taxon>
        <taxon>Pezizomycotina</taxon>
        <taxon>Eurotiomycetes</taxon>
        <taxon>Eurotiomycetidae</taxon>
        <taxon>Eurotiales</taxon>
        <taxon>Aspergillaceae</taxon>
        <taxon>Aspergillus</taxon>
    </lineage>
</organism>
<dbReference type="Proteomes" id="UP000654913">
    <property type="component" value="Chromosome 6"/>
</dbReference>
<dbReference type="InterPro" id="IPR056867">
    <property type="entry name" value="LRR_15"/>
</dbReference>
<evidence type="ECO:0000313" key="2">
    <source>
        <dbReference type="EMBL" id="BCS28261.1"/>
    </source>
</evidence>
<proteinExistence type="predicted"/>
<dbReference type="Pfam" id="PF24969">
    <property type="entry name" value="LRR_15"/>
    <property type="match status" value="1"/>
</dbReference>
<dbReference type="RefSeq" id="XP_041560447.1">
    <property type="nucleotide sequence ID" value="XM_041694637.1"/>
</dbReference>